<comment type="caution">
    <text evidence="1">The sequence shown here is derived from an EMBL/GenBank/DDBJ whole genome shotgun (WGS) entry which is preliminary data.</text>
</comment>
<accession>A0A8H3W469</accession>
<protein>
    <submittedName>
        <fullName evidence="1">Uncharacterized protein</fullName>
    </submittedName>
</protein>
<sequence length="95" mass="10197">MADAPQCNCPKYETQDSDGKPVVIYRHGDACPNSGKTPQPRIAIATMAAAQNCWETGFGWSPEYGRGHCAIEANACVCEGCNYERFTSSNIACCG</sequence>
<name>A0A8H3W469_9PEZI</name>
<dbReference type="AlphaFoldDB" id="A0A8H3W469"/>
<dbReference type="Proteomes" id="UP000434172">
    <property type="component" value="Unassembled WGS sequence"/>
</dbReference>
<dbReference type="EMBL" id="WOWK01000104">
    <property type="protein sequence ID" value="KAF0318846.1"/>
    <property type="molecule type" value="Genomic_DNA"/>
</dbReference>
<reference evidence="1 2" key="1">
    <citation type="submission" date="2019-12" db="EMBL/GenBank/DDBJ databases">
        <title>A genome sequence resource for the geographically widespread anthracnose pathogen Colletotrichum asianum.</title>
        <authorList>
            <person name="Meng Y."/>
        </authorList>
    </citation>
    <scope>NUCLEOTIDE SEQUENCE [LARGE SCALE GENOMIC DNA]</scope>
    <source>
        <strain evidence="1 2">ICMP 18580</strain>
    </source>
</reference>
<evidence type="ECO:0000313" key="2">
    <source>
        <dbReference type="Proteomes" id="UP000434172"/>
    </source>
</evidence>
<organism evidence="1 2">
    <name type="scientific">Colletotrichum asianum</name>
    <dbReference type="NCBI Taxonomy" id="702518"/>
    <lineage>
        <taxon>Eukaryota</taxon>
        <taxon>Fungi</taxon>
        <taxon>Dikarya</taxon>
        <taxon>Ascomycota</taxon>
        <taxon>Pezizomycotina</taxon>
        <taxon>Sordariomycetes</taxon>
        <taxon>Hypocreomycetidae</taxon>
        <taxon>Glomerellales</taxon>
        <taxon>Glomerellaceae</taxon>
        <taxon>Colletotrichum</taxon>
        <taxon>Colletotrichum gloeosporioides species complex</taxon>
    </lineage>
</organism>
<gene>
    <name evidence="1" type="ORF">GQ607_013978</name>
</gene>
<dbReference type="OrthoDB" id="4828078at2759"/>
<keyword evidence="2" id="KW-1185">Reference proteome</keyword>
<proteinExistence type="predicted"/>
<evidence type="ECO:0000313" key="1">
    <source>
        <dbReference type="EMBL" id="KAF0318846.1"/>
    </source>
</evidence>